<sequence>MSVAALNQELVRFLARMYNEGVLDRQFEDLRALQEVDNPGFVADLLTLFCDDNERVMRELDRLARPVLDFPRVDAYVHQLKGSSMSVGAKQVKIGCAEFRQAAERNDEPGCIRALVTIKREFYRAKSTFQRIIELERSIIALQPPQGPQS</sequence>
<evidence type="ECO:0000256" key="3">
    <source>
        <dbReference type="ARBA" id="ARBA00023012"/>
    </source>
</evidence>
<evidence type="ECO:0000256" key="1">
    <source>
        <dbReference type="ARBA" id="ARBA00022490"/>
    </source>
</evidence>
<evidence type="ECO:0000256" key="2">
    <source>
        <dbReference type="ARBA" id="ARBA00022864"/>
    </source>
</evidence>
<evidence type="ECO:0000256" key="5">
    <source>
        <dbReference type="RuleBase" id="RU369004"/>
    </source>
</evidence>
<proteinExistence type="predicted"/>
<comment type="caution">
    <text evidence="7">The sequence shown here is derived from an EMBL/GenBank/DDBJ whole genome shotgun (WGS) entry which is preliminary data.</text>
</comment>
<dbReference type="InterPro" id="IPR036641">
    <property type="entry name" value="HPT_dom_sf"/>
</dbReference>
<dbReference type="CDD" id="cd00088">
    <property type="entry name" value="HPT"/>
    <property type="match status" value="1"/>
</dbReference>
<reference evidence="7 8" key="1">
    <citation type="journal article" date="2017" name="Mol. Plant">
        <title>The Genome of Medicinal Plant Macleaya cordata Provides New Insights into Benzylisoquinoline Alkaloids Metabolism.</title>
        <authorList>
            <person name="Liu X."/>
            <person name="Liu Y."/>
            <person name="Huang P."/>
            <person name="Ma Y."/>
            <person name="Qing Z."/>
            <person name="Tang Q."/>
            <person name="Cao H."/>
            <person name="Cheng P."/>
            <person name="Zheng Y."/>
            <person name="Yuan Z."/>
            <person name="Zhou Y."/>
            <person name="Liu J."/>
            <person name="Tang Z."/>
            <person name="Zhuo Y."/>
            <person name="Zhang Y."/>
            <person name="Yu L."/>
            <person name="Huang J."/>
            <person name="Yang P."/>
            <person name="Peng Q."/>
            <person name="Zhang J."/>
            <person name="Jiang W."/>
            <person name="Zhang Z."/>
            <person name="Lin K."/>
            <person name="Ro D.K."/>
            <person name="Chen X."/>
            <person name="Xiong X."/>
            <person name="Shang Y."/>
            <person name="Huang S."/>
            <person name="Zeng J."/>
        </authorList>
    </citation>
    <scope>NUCLEOTIDE SEQUENCE [LARGE SCALE GENOMIC DNA]</scope>
    <source>
        <strain evidence="8">cv. BLH2017</strain>
        <tissue evidence="7">Root</tissue>
    </source>
</reference>
<dbReference type="OrthoDB" id="1673781at2759"/>
<dbReference type="EMBL" id="MVGT01002978">
    <property type="protein sequence ID" value="OVA05967.1"/>
    <property type="molecule type" value="Genomic_DNA"/>
</dbReference>
<comment type="function">
    <text evidence="5">Functions as a two-component phosphorelay mediators between cytokinin sensor histidine kinases and response regulators (B-type ARRs). Plays an important role in propagating cytokinin signal transduction.</text>
</comment>
<dbReference type="InterPro" id="IPR045871">
    <property type="entry name" value="AHP1-5/YPD1"/>
</dbReference>
<dbReference type="SUPFAM" id="SSF47226">
    <property type="entry name" value="Histidine-containing phosphotransfer domain, HPT domain"/>
    <property type="match status" value="1"/>
</dbReference>
<dbReference type="Gene3D" id="1.20.120.160">
    <property type="entry name" value="HPT domain"/>
    <property type="match status" value="1"/>
</dbReference>
<feature type="domain" description="HPt" evidence="6">
    <location>
        <begin position="44"/>
        <end position="124"/>
    </location>
</feature>
<dbReference type="FunFam" id="1.20.120.160:FF:000001">
    <property type="entry name" value="Histidine-containing phosphotransfer protein 1"/>
    <property type="match status" value="1"/>
</dbReference>
<dbReference type="GO" id="GO:0005829">
    <property type="term" value="C:cytosol"/>
    <property type="evidence" value="ECO:0007669"/>
    <property type="project" value="UniProtKB-SubCell"/>
</dbReference>
<dbReference type="InParanoid" id="A0A200Q6F3"/>
<comment type="domain">
    <text evidence="5">Histidine-containing phosphotransfer domain (HPt) contains an active histidine that mediates the phosphotransfer.</text>
</comment>
<dbReference type="GO" id="GO:0009736">
    <property type="term" value="P:cytokinin-activated signaling pathway"/>
    <property type="evidence" value="ECO:0007669"/>
    <property type="project" value="UniProtKB-KW"/>
</dbReference>
<gene>
    <name evidence="7" type="ORF">BVC80_1707g72</name>
</gene>
<dbReference type="PANTHER" id="PTHR28242:SF30">
    <property type="entry name" value="HISTIDINE-CONTAINING PHOSPHOTRANSFER PROTEIN 2"/>
    <property type="match status" value="1"/>
</dbReference>
<evidence type="ECO:0000313" key="7">
    <source>
        <dbReference type="EMBL" id="OVA05967.1"/>
    </source>
</evidence>
<dbReference type="GO" id="GO:0043424">
    <property type="term" value="F:protein histidine kinase binding"/>
    <property type="evidence" value="ECO:0007669"/>
    <property type="project" value="UniProtKB-UniRule"/>
</dbReference>
<dbReference type="InterPro" id="IPR008207">
    <property type="entry name" value="Sig_transdc_His_kin_Hpt_dom"/>
</dbReference>
<dbReference type="GO" id="GO:0000160">
    <property type="term" value="P:phosphorelay signal transduction system"/>
    <property type="evidence" value="ECO:0007669"/>
    <property type="project" value="UniProtKB-UniRule"/>
</dbReference>
<dbReference type="Pfam" id="PF01627">
    <property type="entry name" value="Hpt"/>
    <property type="match status" value="1"/>
</dbReference>
<dbReference type="GO" id="GO:0009927">
    <property type="term" value="F:histidine phosphotransfer kinase activity"/>
    <property type="evidence" value="ECO:0007669"/>
    <property type="project" value="UniProtKB-UniRule"/>
</dbReference>
<keyword evidence="3 5" id="KW-0902">Two-component regulatory system</keyword>
<dbReference type="STRING" id="56857.A0A200Q6F3"/>
<dbReference type="Proteomes" id="UP000195402">
    <property type="component" value="Unassembled WGS sequence"/>
</dbReference>
<organism evidence="7 8">
    <name type="scientific">Macleaya cordata</name>
    <name type="common">Five-seeded plume-poppy</name>
    <name type="synonym">Bocconia cordata</name>
    <dbReference type="NCBI Taxonomy" id="56857"/>
    <lineage>
        <taxon>Eukaryota</taxon>
        <taxon>Viridiplantae</taxon>
        <taxon>Streptophyta</taxon>
        <taxon>Embryophyta</taxon>
        <taxon>Tracheophyta</taxon>
        <taxon>Spermatophyta</taxon>
        <taxon>Magnoliopsida</taxon>
        <taxon>Ranunculales</taxon>
        <taxon>Papaveraceae</taxon>
        <taxon>Papaveroideae</taxon>
        <taxon>Macleaya</taxon>
    </lineage>
</organism>
<keyword evidence="7" id="KW-0418">Kinase</keyword>
<keyword evidence="7" id="KW-0808">Transferase</keyword>
<keyword evidence="2 5" id="KW-0932">Cytokinin signaling pathway</keyword>
<evidence type="ECO:0000259" key="6">
    <source>
        <dbReference type="Pfam" id="PF01627"/>
    </source>
</evidence>
<evidence type="ECO:0000256" key="4">
    <source>
        <dbReference type="ARBA" id="ARBA00023242"/>
    </source>
</evidence>
<keyword evidence="1" id="KW-0963">Cytoplasm</keyword>
<keyword evidence="8" id="KW-1185">Reference proteome</keyword>
<accession>A0A200Q6F3</accession>
<dbReference type="PANTHER" id="PTHR28242">
    <property type="entry name" value="PHOSPHORELAY INTERMEDIATE PROTEIN YPD1"/>
    <property type="match status" value="1"/>
</dbReference>
<protein>
    <recommendedName>
        <fullName evidence="5">Histidine-containing phosphotransfer protein</fullName>
    </recommendedName>
</protein>
<dbReference type="AlphaFoldDB" id="A0A200Q6F3"/>
<comment type="subcellular location">
    <subcellularLocation>
        <location evidence="5">Cytoplasm</location>
        <location evidence="5">Cytosol</location>
    </subcellularLocation>
    <subcellularLocation>
        <location evidence="5">Nucleus</location>
    </subcellularLocation>
</comment>
<keyword evidence="4" id="KW-0539">Nucleus</keyword>
<dbReference type="GO" id="GO:0005634">
    <property type="term" value="C:nucleus"/>
    <property type="evidence" value="ECO:0007669"/>
    <property type="project" value="UniProtKB-SubCell"/>
</dbReference>
<dbReference type="OMA" id="GDKDRCD"/>
<name>A0A200Q6F3_MACCD</name>
<evidence type="ECO:0000313" key="8">
    <source>
        <dbReference type="Proteomes" id="UP000195402"/>
    </source>
</evidence>